<organism evidence="2 3">
    <name type="scientific">Denticeps clupeoides</name>
    <name type="common">denticle herring</name>
    <dbReference type="NCBI Taxonomy" id="299321"/>
    <lineage>
        <taxon>Eukaryota</taxon>
        <taxon>Metazoa</taxon>
        <taxon>Chordata</taxon>
        <taxon>Craniata</taxon>
        <taxon>Vertebrata</taxon>
        <taxon>Euteleostomi</taxon>
        <taxon>Actinopterygii</taxon>
        <taxon>Neopterygii</taxon>
        <taxon>Teleostei</taxon>
        <taxon>Clupei</taxon>
        <taxon>Clupeiformes</taxon>
        <taxon>Denticipitoidei</taxon>
        <taxon>Denticipitidae</taxon>
        <taxon>Denticeps</taxon>
    </lineage>
</organism>
<dbReference type="GeneTree" id="ENSGT00500000044989"/>
<dbReference type="InterPro" id="IPR042856">
    <property type="entry name" value="RSP14"/>
</dbReference>
<proteinExistence type="predicted"/>
<dbReference type="Gene3D" id="1.25.10.10">
    <property type="entry name" value="Leucine-rich Repeat Variant"/>
    <property type="match status" value="2"/>
</dbReference>
<accession>A0AAY4DDW4</accession>
<keyword evidence="3" id="KW-1185">Reference proteome</keyword>
<dbReference type="PANTHER" id="PTHR15599">
    <property type="entry name" value="RTDR1"/>
    <property type="match status" value="1"/>
</dbReference>
<gene>
    <name evidence="2" type="primary">RSPH14</name>
</gene>
<dbReference type="InterPro" id="IPR057978">
    <property type="entry name" value="TPR_DAAF5"/>
</dbReference>
<evidence type="ECO:0000313" key="2">
    <source>
        <dbReference type="Ensembl" id="ENSDCDP00010043732.1"/>
    </source>
</evidence>
<sequence>MAGTRTPEGSSPVIDPAKAPVAYGNRALPQLKMELQGPQLLIRQQALATLCDLVHEPGRVYEAVQTGFVDVLKDLLKDTDSVVRVKTTEVFYLLASQNVGREAFLSSNVLGPLVALLDHPVDACRKNTHRVLKTIAEFPTGAAYLVAQGVVPRLVQQVVGEREDIRVLMLNTLTSCVWVDALPGLLSGGLPVLCQQLSDPSPDIRRAATAAMVGMSVPLQGKVYMCEENVVPLLVSSLSDSDPGVISNATAAITYTAVTTKGKHQVLQAGAICPLLRLVQSEDWALCGNALRALTALAEVPSGRQRLLEHIPLLESCLGHPHSVIQRAAATAISVISWTP</sequence>
<dbReference type="GeneID" id="114799886"/>
<feature type="domain" description="Dynein axonemal assembly factor 5 TPR repeats" evidence="1">
    <location>
        <begin position="106"/>
        <end position="261"/>
    </location>
</feature>
<dbReference type="InterPro" id="IPR000225">
    <property type="entry name" value="Armadillo"/>
</dbReference>
<dbReference type="SUPFAM" id="SSF48371">
    <property type="entry name" value="ARM repeat"/>
    <property type="match status" value="1"/>
</dbReference>
<reference evidence="2" key="3">
    <citation type="submission" date="2025-09" db="UniProtKB">
        <authorList>
            <consortium name="Ensembl"/>
        </authorList>
    </citation>
    <scope>IDENTIFICATION</scope>
</reference>
<dbReference type="Proteomes" id="UP000694580">
    <property type="component" value="Chromosome 11"/>
</dbReference>
<name>A0AAY4DDW4_9TELE</name>
<dbReference type="SMART" id="SM00185">
    <property type="entry name" value="ARM"/>
    <property type="match status" value="5"/>
</dbReference>
<dbReference type="InterPro" id="IPR016024">
    <property type="entry name" value="ARM-type_fold"/>
</dbReference>
<dbReference type="Pfam" id="PF25757">
    <property type="entry name" value="TPR_DNAAF5"/>
    <property type="match status" value="1"/>
</dbReference>
<protein>
    <recommendedName>
        <fullName evidence="1">Dynein axonemal assembly factor 5 TPR repeats domain-containing protein</fullName>
    </recommendedName>
</protein>
<reference evidence="2 3" key="1">
    <citation type="submission" date="2020-06" db="EMBL/GenBank/DDBJ databases">
        <authorList>
            <consortium name="Wellcome Sanger Institute Data Sharing"/>
        </authorList>
    </citation>
    <scope>NUCLEOTIDE SEQUENCE [LARGE SCALE GENOMIC DNA]</scope>
</reference>
<reference evidence="2" key="2">
    <citation type="submission" date="2025-08" db="UniProtKB">
        <authorList>
            <consortium name="Ensembl"/>
        </authorList>
    </citation>
    <scope>IDENTIFICATION</scope>
</reference>
<dbReference type="AlphaFoldDB" id="A0AAY4DDW4"/>
<dbReference type="Ensembl" id="ENSDCDT00010053801.1">
    <property type="protein sequence ID" value="ENSDCDP00010043732.1"/>
    <property type="gene ID" value="ENSDCDG00010027220.1"/>
</dbReference>
<dbReference type="InterPro" id="IPR011989">
    <property type="entry name" value="ARM-like"/>
</dbReference>
<dbReference type="RefSeq" id="XP_028852641.1">
    <property type="nucleotide sequence ID" value="XM_028996808.1"/>
</dbReference>
<evidence type="ECO:0000313" key="3">
    <source>
        <dbReference type="Proteomes" id="UP000694580"/>
    </source>
</evidence>
<dbReference type="PANTHER" id="PTHR15599:SF1">
    <property type="entry name" value="RADIAL SPOKE HEAD 14 HOMOLOG"/>
    <property type="match status" value="1"/>
</dbReference>
<evidence type="ECO:0000259" key="1">
    <source>
        <dbReference type="Pfam" id="PF25757"/>
    </source>
</evidence>